<evidence type="ECO:0000256" key="2">
    <source>
        <dbReference type="ARBA" id="ARBA00023125"/>
    </source>
</evidence>
<dbReference type="RefSeq" id="WP_143918678.1">
    <property type="nucleotide sequence ID" value="NZ_CANMIK010000037.1"/>
</dbReference>
<dbReference type="SUPFAM" id="SSF46689">
    <property type="entry name" value="Homeodomain-like"/>
    <property type="match status" value="1"/>
</dbReference>
<sequence length="558" mass="64322">MKTLFYLRILYCFSLTITFAQDNIDSIPALHNQIVVSPQDSINKYKKLSREAYGRGDLKAFKEYTDTVLEIAISNDLGEIRVRSLLNLAIYYQQTDQYEQSLSKYFEAEEFVKSLPEKDYLTLLIKVNLGNLYNAIGNYDMAASTMKNVISLAESVENSEEFVLVANNTLGTTALHQKDFLGALEYMKKVKDFGVKKNRNEVIIRAMINISDCYLKLDRYQDAIDNSTEALKRFTPKESIESKALAQLTIAVGCINLKKDSEALPYLKEAKEIGISGNFLKIKMDSHRYLAQAYESLDSIQKSLEEQKAFTKTREQYLKTLSKAKRLEIEKESETKSTIIDKQKASIAFLSKQKQFYIFLGGVLVILLIVFAIMYWNKRMKLARESLQFQDDKTLLENENEALKDKLNELAIKIQAQETIEENTKLSSHKKATITLQDQEKYMKRILDYMEEEKPYLDHEIKQSDIADKLAISTHLFSEILNVCFHKNFNNFINLYRVDSAKQLMKNPDYKHYKILAIGYEAGFPSKTSFNRVFKNLVGLTPSEYQKKNIPSIDLENA</sequence>
<dbReference type="PANTHER" id="PTHR43280:SF29">
    <property type="entry name" value="ARAC-FAMILY TRANSCRIPTIONAL REGULATOR"/>
    <property type="match status" value="1"/>
</dbReference>
<dbReference type="Proteomes" id="UP000318833">
    <property type="component" value="Unassembled WGS sequence"/>
</dbReference>
<keyword evidence="5" id="KW-1133">Transmembrane helix</keyword>
<keyword evidence="5" id="KW-0812">Transmembrane</keyword>
<evidence type="ECO:0000256" key="6">
    <source>
        <dbReference type="SAM" id="SignalP"/>
    </source>
</evidence>
<dbReference type="Pfam" id="PF12833">
    <property type="entry name" value="HTH_18"/>
    <property type="match status" value="1"/>
</dbReference>
<feature type="transmembrane region" description="Helical" evidence="5">
    <location>
        <begin position="356"/>
        <end position="376"/>
    </location>
</feature>
<keyword evidence="2" id="KW-0238">DNA-binding</keyword>
<dbReference type="Gene3D" id="1.25.40.10">
    <property type="entry name" value="Tetratricopeptide repeat domain"/>
    <property type="match status" value="1"/>
</dbReference>
<protein>
    <submittedName>
        <fullName evidence="8">Tetratricopeptide repeat protein</fullName>
    </submittedName>
</protein>
<gene>
    <name evidence="8" type="ORF">FOF46_27270</name>
</gene>
<evidence type="ECO:0000256" key="1">
    <source>
        <dbReference type="ARBA" id="ARBA00023015"/>
    </source>
</evidence>
<evidence type="ECO:0000259" key="7">
    <source>
        <dbReference type="PROSITE" id="PS01124"/>
    </source>
</evidence>
<dbReference type="Gene3D" id="1.10.10.60">
    <property type="entry name" value="Homeodomain-like"/>
    <property type="match status" value="2"/>
</dbReference>
<feature type="chain" id="PRO_5022219802" evidence="6">
    <location>
        <begin position="21"/>
        <end position="558"/>
    </location>
</feature>
<dbReference type="SUPFAM" id="SSF48452">
    <property type="entry name" value="TPR-like"/>
    <property type="match status" value="2"/>
</dbReference>
<dbReference type="PANTHER" id="PTHR43280">
    <property type="entry name" value="ARAC-FAMILY TRANSCRIPTIONAL REGULATOR"/>
    <property type="match status" value="1"/>
</dbReference>
<dbReference type="SMART" id="SM00342">
    <property type="entry name" value="HTH_ARAC"/>
    <property type="match status" value="1"/>
</dbReference>
<dbReference type="InterPro" id="IPR018060">
    <property type="entry name" value="HTH_AraC"/>
</dbReference>
<organism evidence="8 9">
    <name type="scientific">Aquimarina algiphila</name>
    <dbReference type="NCBI Taxonomy" id="2047982"/>
    <lineage>
        <taxon>Bacteria</taxon>
        <taxon>Pseudomonadati</taxon>
        <taxon>Bacteroidota</taxon>
        <taxon>Flavobacteriia</taxon>
        <taxon>Flavobacteriales</taxon>
        <taxon>Flavobacteriaceae</taxon>
        <taxon>Aquimarina</taxon>
    </lineage>
</organism>
<evidence type="ECO:0000256" key="4">
    <source>
        <dbReference type="SAM" id="Coils"/>
    </source>
</evidence>
<dbReference type="InterPro" id="IPR009057">
    <property type="entry name" value="Homeodomain-like_sf"/>
</dbReference>
<keyword evidence="6" id="KW-0732">Signal</keyword>
<name>A0A554VBX3_9FLAO</name>
<feature type="coiled-coil region" evidence="4">
    <location>
        <begin position="386"/>
        <end position="420"/>
    </location>
</feature>
<comment type="caution">
    <text evidence="8">The sequence shown here is derived from an EMBL/GenBank/DDBJ whole genome shotgun (WGS) entry which is preliminary data.</text>
</comment>
<evidence type="ECO:0000256" key="3">
    <source>
        <dbReference type="ARBA" id="ARBA00023163"/>
    </source>
</evidence>
<keyword evidence="9" id="KW-1185">Reference proteome</keyword>
<dbReference type="InterPro" id="IPR011990">
    <property type="entry name" value="TPR-like_helical_dom_sf"/>
</dbReference>
<keyword evidence="3" id="KW-0804">Transcription</keyword>
<dbReference type="GO" id="GO:0003700">
    <property type="term" value="F:DNA-binding transcription factor activity"/>
    <property type="evidence" value="ECO:0007669"/>
    <property type="project" value="InterPro"/>
</dbReference>
<proteinExistence type="predicted"/>
<dbReference type="PROSITE" id="PS00041">
    <property type="entry name" value="HTH_ARAC_FAMILY_1"/>
    <property type="match status" value="1"/>
</dbReference>
<evidence type="ECO:0000256" key="5">
    <source>
        <dbReference type="SAM" id="Phobius"/>
    </source>
</evidence>
<reference evidence="8 9" key="1">
    <citation type="submission" date="2019-07" db="EMBL/GenBank/DDBJ databases">
        <title>The draft genome sequence of Aquimarina algiphila M91.</title>
        <authorList>
            <person name="Meng X."/>
        </authorList>
    </citation>
    <scope>NUCLEOTIDE SEQUENCE [LARGE SCALE GENOMIC DNA]</scope>
    <source>
        <strain evidence="8 9">M91</strain>
    </source>
</reference>
<keyword evidence="4" id="KW-0175">Coiled coil</keyword>
<dbReference type="OrthoDB" id="5295174at2"/>
<feature type="domain" description="HTH araC/xylS-type" evidence="7">
    <location>
        <begin position="444"/>
        <end position="548"/>
    </location>
</feature>
<dbReference type="SMART" id="SM00028">
    <property type="entry name" value="TPR"/>
    <property type="match status" value="3"/>
</dbReference>
<feature type="signal peptide" evidence="6">
    <location>
        <begin position="1"/>
        <end position="20"/>
    </location>
</feature>
<dbReference type="PROSITE" id="PS01124">
    <property type="entry name" value="HTH_ARAC_FAMILY_2"/>
    <property type="match status" value="1"/>
</dbReference>
<evidence type="ECO:0000313" key="9">
    <source>
        <dbReference type="Proteomes" id="UP000318833"/>
    </source>
</evidence>
<dbReference type="Pfam" id="PF13176">
    <property type="entry name" value="TPR_7"/>
    <property type="match status" value="1"/>
</dbReference>
<dbReference type="EMBL" id="VLNR01000087">
    <property type="protein sequence ID" value="TSE04142.1"/>
    <property type="molecule type" value="Genomic_DNA"/>
</dbReference>
<keyword evidence="5" id="KW-0472">Membrane</keyword>
<dbReference type="InterPro" id="IPR019734">
    <property type="entry name" value="TPR_rpt"/>
</dbReference>
<accession>A0A554VBX3</accession>
<dbReference type="GO" id="GO:0043565">
    <property type="term" value="F:sequence-specific DNA binding"/>
    <property type="evidence" value="ECO:0007669"/>
    <property type="project" value="InterPro"/>
</dbReference>
<dbReference type="AlphaFoldDB" id="A0A554VBX3"/>
<evidence type="ECO:0000313" key="8">
    <source>
        <dbReference type="EMBL" id="TSE04142.1"/>
    </source>
</evidence>
<dbReference type="InterPro" id="IPR018062">
    <property type="entry name" value="HTH_AraC-typ_CS"/>
</dbReference>
<keyword evidence="1" id="KW-0805">Transcription regulation</keyword>